<evidence type="ECO:0000256" key="1">
    <source>
        <dbReference type="SAM" id="SignalP"/>
    </source>
</evidence>
<evidence type="ECO:0008006" key="4">
    <source>
        <dbReference type="Google" id="ProtNLM"/>
    </source>
</evidence>
<proteinExistence type="predicted"/>
<reference evidence="2 3" key="1">
    <citation type="submission" date="2019-03" db="EMBL/GenBank/DDBJ databases">
        <title>Genomic Encyclopedia of Type Strains, Phase III (KMG-III): the genomes of soil and plant-associated and newly described type strains.</title>
        <authorList>
            <person name="Whitman W."/>
        </authorList>
    </citation>
    <scope>NUCLEOTIDE SEQUENCE [LARGE SCALE GENOMIC DNA]</scope>
    <source>
        <strain evidence="2 3">VKM Ac-2575</strain>
    </source>
</reference>
<feature type="signal peptide" evidence="1">
    <location>
        <begin position="1"/>
        <end position="29"/>
    </location>
</feature>
<dbReference type="Gene3D" id="2.60.20.10">
    <property type="entry name" value="Crystallins"/>
    <property type="match status" value="1"/>
</dbReference>
<dbReference type="AlphaFoldDB" id="A0A4R7T9R0"/>
<protein>
    <recommendedName>
        <fullName evidence="4">Peptidase inhibitor family I36</fullName>
    </recommendedName>
</protein>
<comment type="caution">
    <text evidence="2">The sequence shown here is derived from an EMBL/GenBank/DDBJ whole genome shotgun (WGS) entry which is preliminary data.</text>
</comment>
<keyword evidence="3" id="KW-1185">Reference proteome</keyword>
<keyword evidence="1" id="KW-0732">Signal</keyword>
<dbReference type="OrthoDB" id="3540900at2"/>
<evidence type="ECO:0000313" key="3">
    <source>
        <dbReference type="Proteomes" id="UP000295151"/>
    </source>
</evidence>
<organism evidence="2 3">
    <name type="scientific">Kribbella voronezhensis</name>
    <dbReference type="NCBI Taxonomy" id="2512212"/>
    <lineage>
        <taxon>Bacteria</taxon>
        <taxon>Bacillati</taxon>
        <taxon>Actinomycetota</taxon>
        <taxon>Actinomycetes</taxon>
        <taxon>Propionibacteriales</taxon>
        <taxon>Kribbellaceae</taxon>
        <taxon>Kribbella</taxon>
    </lineage>
</organism>
<feature type="chain" id="PRO_5020447812" description="Peptidase inhibitor family I36" evidence="1">
    <location>
        <begin position="30"/>
        <end position="138"/>
    </location>
</feature>
<sequence>MQIRKLRPVAVVLLAAGAAAVGTALPASAGSYSSCGTERVCLYENNYFNDQNTDHWRDFNSSDADLRNNYWKDRNGSDSNDHMDNETSSIKVNGCSVTVYQDVNYGGAQNWWGPGQVDGKLADNAIGDNRISALRVTC</sequence>
<dbReference type="RefSeq" id="WP_133977639.1">
    <property type="nucleotide sequence ID" value="NZ_SOCE01000001.1"/>
</dbReference>
<accession>A0A4R7T9R0</accession>
<dbReference type="EMBL" id="SOCE01000001">
    <property type="protein sequence ID" value="TDU87937.1"/>
    <property type="molecule type" value="Genomic_DNA"/>
</dbReference>
<gene>
    <name evidence="2" type="ORF">EV138_1474</name>
</gene>
<dbReference type="InterPro" id="IPR011024">
    <property type="entry name" value="G_crystallin-like"/>
</dbReference>
<evidence type="ECO:0000313" key="2">
    <source>
        <dbReference type="EMBL" id="TDU87937.1"/>
    </source>
</evidence>
<name>A0A4R7T9R0_9ACTN</name>
<dbReference type="SUPFAM" id="SSF49695">
    <property type="entry name" value="gamma-Crystallin-like"/>
    <property type="match status" value="1"/>
</dbReference>
<dbReference type="Proteomes" id="UP000295151">
    <property type="component" value="Unassembled WGS sequence"/>
</dbReference>